<evidence type="ECO:0000313" key="1">
    <source>
        <dbReference type="EMBL" id="KIK00713.1"/>
    </source>
</evidence>
<accession>A0A0C9XXV9</accession>
<dbReference type="EMBL" id="KN838620">
    <property type="protein sequence ID" value="KIK00713.1"/>
    <property type="molecule type" value="Genomic_DNA"/>
</dbReference>
<reference evidence="2" key="2">
    <citation type="submission" date="2015-01" db="EMBL/GenBank/DDBJ databases">
        <title>Evolutionary Origins and Diversification of the Mycorrhizal Mutualists.</title>
        <authorList>
            <consortium name="DOE Joint Genome Institute"/>
            <consortium name="Mycorrhizal Genomics Consortium"/>
            <person name="Kohler A."/>
            <person name="Kuo A."/>
            <person name="Nagy L.G."/>
            <person name="Floudas D."/>
            <person name="Copeland A."/>
            <person name="Barry K.W."/>
            <person name="Cichocki N."/>
            <person name="Veneault-Fourrey C."/>
            <person name="LaButti K."/>
            <person name="Lindquist E.A."/>
            <person name="Lipzen A."/>
            <person name="Lundell T."/>
            <person name="Morin E."/>
            <person name="Murat C."/>
            <person name="Riley R."/>
            <person name="Ohm R."/>
            <person name="Sun H."/>
            <person name="Tunlid A."/>
            <person name="Henrissat B."/>
            <person name="Grigoriev I.V."/>
            <person name="Hibbett D.S."/>
            <person name="Martin F."/>
        </authorList>
    </citation>
    <scope>NUCLEOTIDE SEQUENCE [LARGE SCALE GENOMIC DNA]</scope>
    <source>
        <strain evidence="2">LaAM-08-1</strain>
    </source>
</reference>
<dbReference type="Proteomes" id="UP000054477">
    <property type="component" value="Unassembled WGS sequence"/>
</dbReference>
<dbReference type="AlphaFoldDB" id="A0A0C9XXV9"/>
<keyword evidence="2" id="KW-1185">Reference proteome</keyword>
<dbReference type="HOGENOM" id="CLU_3069062_0_0_1"/>
<organism evidence="1 2">
    <name type="scientific">Laccaria amethystina LaAM-08-1</name>
    <dbReference type="NCBI Taxonomy" id="1095629"/>
    <lineage>
        <taxon>Eukaryota</taxon>
        <taxon>Fungi</taxon>
        <taxon>Dikarya</taxon>
        <taxon>Basidiomycota</taxon>
        <taxon>Agaricomycotina</taxon>
        <taxon>Agaricomycetes</taxon>
        <taxon>Agaricomycetidae</taxon>
        <taxon>Agaricales</taxon>
        <taxon>Agaricineae</taxon>
        <taxon>Hydnangiaceae</taxon>
        <taxon>Laccaria</taxon>
    </lineage>
</organism>
<gene>
    <name evidence="1" type="ORF">K443DRAFT_678995</name>
</gene>
<sequence>MAKYITSATMVCCSYEKEVNGWVTKNAYSRTSDVTARLGLEAVALAWLSRAQA</sequence>
<name>A0A0C9XXV9_9AGAR</name>
<proteinExistence type="predicted"/>
<protein>
    <submittedName>
        <fullName evidence="1">Uncharacterized protein</fullName>
    </submittedName>
</protein>
<evidence type="ECO:0000313" key="2">
    <source>
        <dbReference type="Proteomes" id="UP000054477"/>
    </source>
</evidence>
<reference evidence="1 2" key="1">
    <citation type="submission" date="2014-04" db="EMBL/GenBank/DDBJ databases">
        <authorList>
            <consortium name="DOE Joint Genome Institute"/>
            <person name="Kuo A."/>
            <person name="Kohler A."/>
            <person name="Nagy L.G."/>
            <person name="Floudas D."/>
            <person name="Copeland A."/>
            <person name="Barry K.W."/>
            <person name="Cichocki N."/>
            <person name="Veneault-Fourrey C."/>
            <person name="LaButti K."/>
            <person name="Lindquist E.A."/>
            <person name="Lipzen A."/>
            <person name="Lundell T."/>
            <person name="Morin E."/>
            <person name="Murat C."/>
            <person name="Sun H."/>
            <person name="Tunlid A."/>
            <person name="Henrissat B."/>
            <person name="Grigoriev I.V."/>
            <person name="Hibbett D.S."/>
            <person name="Martin F."/>
            <person name="Nordberg H.P."/>
            <person name="Cantor M.N."/>
            <person name="Hua S.X."/>
        </authorList>
    </citation>
    <scope>NUCLEOTIDE SEQUENCE [LARGE SCALE GENOMIC DNA]</scope>
    <source>
        <strain evidence="1 2">LaAM-08-1</strain>
    </source>
</reference>